<gene>
    <name evidence="2" type="ORF">CIRG_07171</name>
</gene>
<evidence type="ECO:0000256" key="1">
    <source>
        <dbReference type="SAM" id="MobiDB-lite"/>
    </source>
</evidence>
<dbReference type="Proteomes" id="UP000054565">
    <property type="component" value="Unassembled WGS sequence"/>
</dbReference>
<evidence type="ECO:0000313" key="2">
    <source>
        <dbReference type="EMBL" id="KMP07490.1"/>
    </source>
</evidence>
<evidence type="ECO:0000313" key="3">
    <source>
        <dbReference type="Proteomes" id="UP000054565"/>
    </source>
</evidence>
<reference evidence="3" key="1">
    <citation type="journal article" date="2010" name="Genome Res.">
        <title>Population genomic sequencing of Coccidioides fungi reveals recent hybridization and transposon control.</title>
        <authorList>
            <person name="Neafsey D.E."/>
            <person name="Barker B.M."/>
            <person name="Sharpton T.J."/>
            <person name="Stajich J.E."/>
            <person name="Park D.J."/>
            <person name="Whiston E."/>
            <person name="Hung C.-Y."/>
            <person name="McMahan C."/>
            <person name="White J."/>
            <person name="Sykes S."/>
            <person name="Heiman D."/>
            <person name="Young S."/>
            <person name="Zeng Q."/>
            <person name="Abouelleil A."/>
            <person name="Aftuck L."/>
            <person name="Bessette D."/>
            <person name="Brown A."/>
            <person name="FitzGerald M."/>
            <person name="Lui A."/>
            <person name="Macdonald J.P."/>
            <person name="Priest M."/>
            <person name="Orbach M.J."/>
            <person name="Galgiani J.N."/>
            <person name="Kirkland T.N."/>
            <person name="Cole G.T."/>
            <person name="Birren B.W."/>
            <person name="Henn M.R."/>
            <person name="Taylor J.W."/>
            <person name="Rounsley S.D."/>
        </authorList>
    </citation>
    <scope>NUCLEOTIDE SEQUENCE [LARGE SCALE GENOMIC DNA]</scope>
    <source>
        <strain evidence="3">RMSCC 2394</strain>
    </source>
</reference>
<organism evidence="2 3">
    <name type="scientific">Coccidioides immitis RMSCC 2394</name>
    <dbReference type="NCBI Taxonomy" id="404692"/>
    <lineage>
        <taxon>Eukaryota</taxon>
        <taxon>Fungi</taxon>
        <taxon>Dikarya</taxon>
        <taxon>Ascomycota</taxon>
        <taxon>Pezizomycotina</taxon>
        <taxon>Eurotiomycetes</taxon>
        <taxon>Eurotiomycetidae</taxon>
        <taxon>Onygenales</taxon>
        <taxon>Onygenaceae</taxon>
        <taxon>Coccidioides</taxon>
    </lineage>
</organism>
<dbReference type="EMBL" id="DS028097">
    <property type="protein sequence ID" value="KMP07490.1"/>
    <property type="molecule type" value="Genomic_DNA"/>
</dbReference>
<name>A0A0J6YIN9_COCIT</name>
<accession>A0A0J6YIN9</accession>
<proteinExistence type="predicted"/>
<sequence>MAKLLNPFCCSMCLQARPRGALSGVQVGHVSLGTCDNRTLLALGIGNRSLGVISNGDGHVSFHKQGSRNGGNLPVTSPAGYRSGRL</sequence>
<feature type="region of interest" description="Disordered" evidence="1">
    <location>
        <begin position="63"/>
        <end position="86"/>
    </location>
</feature>
<dbReference type="AlphaFoldDB" id="A0A0J6YIN9"/>
<protein>
    <submittedName>
        <fullName evidence="2">Uncharacterized protein</fullName>
    </submittedName>
</protein>